<gene>
    <name evidence="9" type="ORF">ACFOEX_05270</name>
</gene>
<evidence type="ECO:0000256" key="5">
    <source>
        <dbReference type="ARBA" id="ARBA00022729"/>
    </source>
</evidence>
<dbReference type="PRINTS" id="PR00691">
    <property type="entry name" value="ADHESINB"/>
</dbReference>
<dbReference type="InterPro" id="IPR006129">
    <property type="entry name" value="AdhesinB"/>
</dbReference>
<feature type="region of interest" description="Disordered" evidence="7">
    <location>
        <begin position="134"/>
        <end position="167"/>
    </location>
</feature>
<dbReference type="InterPro" id="IPR006128">
    <property type="entry name" value="Lipoprotein_PsaA-like"/>
</dbReference>
<dbReference type="Pfam" id="PF01297">
    <property type="entry name" value="ZnuA"/>
    <property type="match status" value="1"/>
</dbReference>
<dbReference type="Gene3D" id="3.40.50.1980">
    <property type="entry name" value="Nitrogenase molybdenum iron protein domain"/>
    <property type="match status" value="2"/>
</dbReference>
<evidence type="ECO:0000256" key="8">
    <source>
        <dbReference type="SAM" id="SignalP"/>
    </source>
</evidence>
<protein>
    <submittedName>
        <fullName evidence="9">Metal ABC transporter substrate-binding protein</fullName>
    </submittedName>
</protein>
<name>A0ABV7LEH4_9HYPH</name>
<dbReference type="InterPro" id="IPR006311">
    <property type="entry name" value="TAT_signal"/>
</dbReference>
<evidence type="ECO:0000313" key="10">
    <source>
        <dbReference type="Proteomes" id="UP001595536"/>
    </source>
</evidence>
<dbReference type="RefSeq" id="WP_376831318.1">
    <property type="nucleotide sequence ID" value="NZ_JBHLWR010000006.1"/>
</dbReference>
<dbReference type="InterPro" id="IPR006127">
    <property type="entry name" value="ZnuA-like"/>
</dbReference>
<dbReference type="EMBL" id="JBHRUV010000021">
    <property type="protein sequence ID" value="MFC3265771.1"/>
    <property type="molecule type" value="Genomic_DNA"/>
</dbReference>
<reference evidence="10" key="1">
    <citation type="journal article" date="2019" name="Int. J. Syst. Evol. Microbiol.">
        <title>The Global Catalogue of Microorganisms (GCM) 10K type strain sequencing project: providing services to taxonomists for standard genome sequencing and annotation.</title>
        <authorList>
            <consortium name="The Broad Institute Genomics Platform"/>
            <consortium name="The Broad Institute Genome Sequencing Center for Infectious Disease"/>
            <person name="Wu L."/>
            <person name="Ma J."/>
        </authorList>
    </citation>
    <scope>NUCLEOTIDE SEQUENCE [LARGE SCALE GENOMIC DNA]</scope>
    <source>
        <strain evidence="10">CCM 7941</strain>
    </source>
</reference>
<dbReference type="SUPFAM" id="SSF53807">
    <property type="entry name" value="Helical backbone' metal receptor"/>
    <property type="match status" value="1"/>
</dbReference>
<proteinExistence type="inferred from homology"/>
<comment type="similarity">
    <text evidence="2 6">Belongs to the bacterial solute-binding protein 9 family.</text>
</comment>
<dbReference type="PANTHER" id="PTHR42953">
    <property type="entry name" value="HIGH-AFFINITY ZINC UPTAKE SYSTEM PROTEIN ZNUA-RELATED"/>
    <property type="match status" value="1"/>
</dbReference>
<organism evidence="9 10">
    <name type="scientific">Camelimonas abortus</name>
    <dbReference type="NCBI Taxonomy" id="1017184"/>
    <lineage>
        <taxon>Bacteria</taxon>
        <taxon>Pseudomonadati</taxon>
        <taxon>Pseudomonadota</taxon>
        <taxon>Alphaproteobacteria</taxon>
        <taxon>Hyphomicrobiales</taxon>
        <taxon>Chelatococcaceae</taxon>
        <taxon>Camelimonas</taxon>
    </lineage>
</organism>
<evidence type="ECO:0000256" key="7">
    <source>
        <dbReference type="SAM" id="MobiDB-lite"/>
    </source>
</evidence>
<keyword evidence="5 8" id="KW-0732">Signal</keyword>
<evidence type="ECO:0000256" key="4">
    <source>
        <dbReference type="ARBA" id="ARBA00022723"/>
    </source>
</evidence>
<evidence type="ECO:0000256" key="1">
    <source>
        <dbReference type="ARBA" id="ARBA00004196"/>
    </source>
</evidence>
<evidence type="ECO:0000313" key="9">
    <source>
        <dbReference type="EMBL" id="MFC3265771.1"/>
    </source>
</evidence>
<evidence type="ECO:0000256" key="2">
    <source>
        <dbReference type="ARBA" id="ARBA00011028"/>
    </source>
</evidence>
<feature type="signal peptide" evidence="8">
    <location>
        <begin position="1"/>
        <end position="44"/>
    </location>
</feature>
<accession>A0ABV7LEH4</accession>
<dbReference type="Proteomes" id="UP001595536">
    <property type="component" value="Unassembled WGS sequence"/>
</dbReference>
<evidence type="ECO:0000256" key="3">
    <source>
        <dbReference type="ARBA" id="ARBA00022448"/>
    </source>
</evidence>
<sequence length="339" mass="35362">MPAPRRPVSCSGRPVLPARRRLLGAAALAACLALLPGAAVSAHAEPGPKLPVTASFSILADMARRIGGERVEVTELVGPGGDVHVFSPAPADARRIAGARLIITNGLALEGWMPRLIRAAGAKAPVVEASRGVAPAGDGNGGHAHAAHAGGTHGGGGAHAHGHAGLDPHAWQDVRNAVIYAQNIRDGLVRADPDGRETYERNAAAYIAELQALDADIRRMMAHIPPARRRIITTHDAFGYFGRAYGLELLAPQGLSTESEPSATDVARVIRQIREAKAPAVFLEDVANPRLMQQIARETGAKIGGRLYTDSLTPPDGPAPDYVAMMRHNAGALAAALAE</sequence>
<comment type="caution">
    <text evidence="9">The sequence shown here is derived from an EMBL/GenBank/DDBJ whole genome shotgun (WGS) entry which is preliminary data.</text>
</comment>
<dbReference type="PROSITE" id="PS51318">
    <property type="entry name" value="TAT"/>
    <property type="match status" value="1"/>
</dbReference>
<dbReference type="CDD" id="cd01137">
    <property type="entry name" value="PsaA"/>
    <property type="match status" value="1"/>
</dbReference>
<evidence type="ECO:0000256" key="6">
    <source>
        <dbReference type="RuleBase" id="RU003512"/>
    </source>
</evidence>
<keyword evidence="3 6" id="KW-0813">Transport</keyword>
<feature type="chain" id="PRO_5047224328" evidence="8">
    <location>
        <begin position="45"/>
        <end position="339"/>
    </location>
</feature>
<dbReference type="PRINTS" id="PR00690">
    <property type="entry name" value="ADHESNFAMILY"/>
</dbReference>
<keyword evidence="4" id="KW-0479">Metal-binding</keyword>
<dbReference type="PANTHER" id="PTHR42953:SF1">
    <property type="entry name" value="METAL-BINDING PROTEIN HI_0362-RELATED"/>
    <property type="match status" value="1"/>
</dbReference>
<comment type="subcellular location">
    <subcellularLocation>
        <location evidence="1">Cell envelope</location>
    </subcellularLocation>
</comment>
<dbReference type="InterPro" id="IPR050492">
    <property type="entry name" value="Bact_metal-bind_prot9"/>
</dbReference>
<keyword evidence="10" id="KW-1185">Reference proteome</keyword>